<dbReference type="GO" id="GO:0005886">
    <property type="term" value="C:plasma membrane"/>
    <property type="evidence" value="ECO:0007669"/>
    <property type="project" value="TreeGrafter"/>
</dbReference>
<evidence type="ECO:0000256" key="3">
    <source>
        <dbReference type="ARBA" id="ARBA00022692"/>
    </source>
</evidence>
<dbReference type="RefSeq" id="WP_235837947.1">
    <property type="nucleotide sequence ID" value="NZ_FNLO01000007.1"/>
</dbReference>
<dbReference type="STRING" id="1770053.SAMN05216551_107190"/>
<sequence length="460" mass="47239">MAADHRQVATLAVPIIIANLTQPMLAAADTAVAGHLGAASMLGGVAQGGLLLGFIFWSFGFLRMGTTGLVAQAAGAGDERAVAAHLARGLSLALALGTLLLLAAPLLLPNALALLGGSAAVQADAHAYCLARLLAAPAVLGNYVVLGHLLGLQRVRSALMLQVGVNIINLSALAIAVGKLGGGVASIGIATACADILGFAAGLLWLAHMARQRGAIRQSADGAPTPNRATTDRMQRWLAALSDRAAWRRLVGVNRDIFVRTFCLLAALAAFSRGSARLGDTILAANAVLQVFGNLTSFALDGIAQAVEALVGTAVGRRDRAAFAAALRASAHFTAAGATCFALFYLVCGDWLIAKLTALPEVAIAAHHALPWAVLLPLVAAPGFLLDGVYIGATRTGALMRSMVVAAIGFAATLYASASWGNNGLWCALIVLMLLRGVTLALWLPSLLREHFALRADAPT</sequence>
<feature type="transmembrane region" description="Helical" evidence="6">
    <location>
        <begin position="321"/>
        <end position="345"/>
    </location>
</feature>
<feature type="transmembrane region" description="Helical" evidence="6">
    <location>
        <begin position="158"/>
        <end position="178"/>
    </location>
</feature>
<gene>
    <name evidence="7" type="ORF">SAMN05216551_107190</name>
</gene>
<evidence type="ECO:0000256" key="6">
    <source>
        <dbReference type="SAM" id="Phobius"/>
    </source>
</evidence>
<comment type="subcellular location">
    <subcellularLocation>
        <location evidence="1">Membrane</location>
        <topology evidence="1">Multi-pass membrane protein</topology>
    </subcellularLocation>
</comment>
<feature type="transmembrane region" description="Helical" evidence="6">
    <location>
        <begin position="90"/>
        <end position="113"/>
    </location>
</feature>
<dbReference type="Pfam" id="PF01554">
    <property type="entry name" value="MatE"/>
    <property type="match status" value="2"/>
</dbReference>
<feature type="transmembrane region" description="Helical" evidence="6">
    <location>
        <begin position="38"/>
        <end position="62"/>
    </location>
</feature>
<dbReference type="PANTHER" id="PTHR42893">
    <property type="entry name" value="PROTEIN DETOXIFICATION 44, CHLOROPLASTIC-RELATED"/>
    <property type="match status" value="1"/>
</dbReference>
<evidence type="ECO:0000256" key="1">
    <source>
        <dbReference type="ARBA" id="ARBA00004141"/>
    </source>
</evidence>
<dbReference type="GO" id="GO:0042910">
    <property type="term" value="F:xenobiotic transmembrane transporter activity"/>
    <property type="evidence" value="ECO:0007669"/>
    <property type="project" value="InterPro"/>
</dbReference>
<feature type="transmembrane region" description="Helical" evidence="6">
    <location>
        <begin position="365"/>
        <end position="386"/>
    </location>
</feature>
<dbReference type="GO" id="GO:0015297">
    <property type="term" value="F:antiporter activity"/>
    <property type="evidence" value="ECO:0007669"/>
    <property type="project" value="InterPro"/>
</dbReference>
<evidence type="ECO:0000313" key="7">
    <source>
        <dbReference type="EMBL" id="SDV49257.1"/>
    </source>
</evidence>
<dbReference type="AlphaFoldDB" id="A0A1H2PQX3"/>
<keyword evidence="8" id="KW-1185">Reference proteome</keyword>
<comment type="similarity">
    <text evidence="2">Belongs to the multi antimicrobial extrusion (MATE) (TC 2.A.66.1) family.</text>
</comment>
<accession>A0A1H2PQX3</accession>
<protein>
    <submittedName>
        <fullName evidence="7">Multidrug resistance protein, MATE family</fullName>
    </submittedName>
</protein>
<feature type="transmembrane region" description="Helical" evidence="6">
    <location>
        <begin position="184"/>
        <end position="207"/>
    </location>
</feature>
<reference evidence="8" key="1">
    <citation type="submission" date="2016-09" db="EMBL/GenBank/DDBJ databases">
        <authorList>
            <person name="Varghese N."/>
            <person name="Submissions S."/>
        </authorList>
    </citation>
    <scope>NUCLEOTIDE SEQUENCE [LARGE SCALE GENOMIC DNA]</scope>
    <source>
        <strain evidence="8">JS23</strain>
    </source>
</reference>
<feature type="transmembrane region" description="Helical" evidence="6">
    <location>
        <begin position="125"/>
        <end position="146"/>
    </location>
</feature>
<evidence type="ECO:0000256" key="4">
    <source>
        <dbReference type="ARBA" id="ARBA00022989"/>
    </source>
</evidence>
<keyword evidence="5 6" id="KW-0472">Membrane</keyword>
<evidence type="ECO:0000256" key="2">
    <source>
        <dbReference type="ARBA" id="ARBA00010199"/>
    </source>
</evidence>
<feature type="transmembrane region" description="Helical" evidence="6">
    <location>
        <begin position="398"/>
        <end position="417"/>
    </location>
</feature>
<evidence type="ECO:0000313" key="8">
    <source>
        <dbReference type="Proteomes" id="UP000243719"/>
    </source>
</evidence>
<dbReference type="EMBL" id="FNLO01000007">
    <property type="protein sequence ID" value="SDV49257.1"/>
    <property type="molecule type" value="Genomic_DNA"/>
</dbReference>
<organism evidence="7 8">
    <name type="scientific">Chitinasiproducens palmae</name>
    <dbReference type="NCBI Taxonomy" id="1770053"/>
    <lineage>
        <taxon>Bacteria</taxon>
        <taxon>Pseudomonadati</taxon>
        <taxon>Pseudomonadota</taxon>
        <taxon>Betaproteobacteria</taxon>
        <taxon>Burkholderiales</taxon>
        <taxon>Burkholderiaceae</taxon>
        <taxon>Chitinasiproducens</taxon>
    </lineage>
</organism>
<name>A0A1H2PQX3_9BURK</name>
<dbReference type="CDD" id="cd13136">
    <property type="entry name" value="MATE_DinF_like"/>
    <property type="match status" value="1"/>
</dbReference>
<dbReference type="InterPro" id="IPR044644">
    <property type="entry name" value="DinF-like"/>
</dbReference>
<dbReference type="PANTHER" id="PTHR42893:SF46">
    <property type="entry name" value="PROTEIN DETOXIFICATION 44, CHLOROPLASTIC"/>
    <property type="match status" value="1"/>
</dbReference>
<dbReference type="InterPro" id="IPR002528">
    <property type="entry name" value="MATE_fam"/>
</dbReference>
<keyword evidence="3 6" id="KW-0812">Transmembrane</keyword>
<keyword evidence="4 6" id="KW-1133">Transmembrane helix</keyword>
<dbReference type="NCBIfam" id="TIGR00797">
    <property type="entry name" value="matE"/>
    <property type="match status" value="1"/>
</dbReference>
<dbReference type="Proteomes" id="UP000243719">
    <property type="component" value="Unassembled WGS sequence"/>
</dbReference>
<proteinExistence type="inferred from homology"/>
<evidence type="ECO:0000256" key="5">
    <source>
        <dbReference type="ARBA" id="ARBA00023136"/>
    </source>
</evidence>
<feature type="transmembrane region" description="Helical" evidence="6">
    <location>
        <begin position="423"/>
        <end position="444"/>
    </location>
</feature>